<comment type="caution">
    <text evidence="1">The sequence shown here is derived from an EMBL/GenBank/DDBJ whole genome shotgun (WGS) entry which is preliminary data.</text>
</comment>
<dbReference type="AlphaFoldDB" id="A0A9W7FKC3"/>
<dbReference type="EMBL" id="BRXW01000196">
    <property type="protein sequence ID" value="GMI13630.1"/>
    <property type="molecule type" value="Genomic_DNA"/>
</dbReference>
<dbReference type="Proteomes" id="UP001165122">
    <property type="component" value="Unassembled WGS sequence"/>
</dbReference>
<dbReference type="InterPro" id="IPR011889">
    <property type="entry name" value="Liste_lipo_26"/>
</dbReference>
<protein>
    <recommendedName>
        <fullName evidence="3">BspA family leucine-rich repeat surface protein</fullName>
    </recommendedName>
</protein>
<proteinExistence type="predicted"/>
<accession>A0A9W7FKC3</accession>
<evidence type="ECO:0000313" key="1">
    <source>
        <dbReference type="EMBL" id="GMI13630.1"/>
    </source>
</evidence>
<evidence type="ECO:0008006" key="3">
    <source>
        <dbReference type="Google" id="ProtNLM"/>
    </source>
</evidence>
<name>A0A9W7FKC3_9STRA</name>
<dbReference type="NCBIfam" id="TIGR02167">
    <property type="entry name" value="Liste_lipo_26"/>
    <property type="match status" value="1"/>
</dbReference>
<dbReference type="Pfam" id="PF03382">
    <property type="entry name" value="DUF285"/>
    <property type="match status" value="2"/>
</dbReference>
<keyword evidence="2" id="KW-1185">Reference proteome</keyword>
<dbReference type="InterPro" id="IPR005046">
    <property type="entry name" value="DUF285"/>
</dbReference>
<sequence length="172" mass="19889">MFNQDLSGWNVEKGELMGMMFDGAISFVHETIEDWVNKPDWWEEDIEESKKWKAERKFGSRNLRWAVIEWCEGSSAAEAKYGHISGWDTSEVTSMESIFDAEDQSGEAAKQFNDDISRWNVDQVENMYGMFYGAESFNQDLSSWNIEKCESIGEMFRGAENLNKDSIKNCDL</sequence>
<reference evidence="2" key="1">
    <citation type="journal article" date="2023" name="Commun. Biol.">
        <title>Genome analysis of Parmales, the sister group of diatoms, reveals the evolutionary specialization of diatoms from phago-mixotrophs to photoautotrophs.</title>
        <authorList>
            <person name="Ban H."/>
            <person name="Sato S."/>
            <person name="Yoshikawa S."/>
            <person name="Yamada K."/>
            <person name="Nakamura Y."/>
            <person name="Ichinomiya M."/>
            <person name="Sato N."/>
            <person name="Blanc-Mathieu R."/>
            <person name="Endo H."/>
            <person name="Kuwata A."/>
            <person name="Ogata H."/>
        </authorList>
    </citation>
    <scope>NUCLEOTIDE SEQUENCE [LARGE SCALE GENOMIC DNA]</scope>
    <source>
        <strain evidence="2">NIES 3700</strain>
    </source>
</reference>
<organism evidence="1 2">
    <name type="scientific">Triparma laevis f. longispina</name>
    <dbReference type="NCBI Taxonomy" id="1714387"/>
    <lineage>
        <taxon>Eukaryota</taxon>
        <taxon>Sar</taxon>
        <taxon>Stramenopiles</taxon>
        <taxon>Ochrophyta</taxon>
        <taxon>Bolidophyceae</taxon>
        <taxon>Parmales</taxon>
        <taxon>Triparmaceae</taxon>
        <taxon>Triparma</taxon>
    </lineage>
</organism>
<gene>
    <name evidence="1" type="ORF">TrLO_g8559</name>
</gene>
<dbReference type="OrthoDB" id="46911at2759"/>
<evidence type="ECO:0000313" key="2">
    <source>
        <dbReference type="Proteomes" id="UP001165122"/>
    </source>
</evidence>